<dbReference type="AlphaFoldDB" id="A0A0C9TDT8"/>
<evidence type="ECO:0000313" key="2">
    <source>
        <dbReference type="Proteomes" id="UP000053647"/>
    </source>
</evidence>
<reference evidence="1 2" key="1">
    <citation type="submission" date="2014-06" db="EMBL/GenBank/DDBJ databases">
        <authorList>
            <consortium name="DOE Joint Genome Institute"/>
            <person name="Kuo A."/>
            <person name="Kohler A."/>
            <person name="Nagy L.G."/>
            <person name="Floudas D."/>
            <person name="Copeland A."/>
            <person name="Barry K.W."/>
            <person name="Cichocki N."/>
            <person name="Veneault-Fourrey C."/>
            <person name="LaButti K."/>
            <person name="Lindquist E.A."/>
            <person name="Lipzen A."/>
            <person name="Lundell T."/>
            <person name="Morin E."/>
            <person name="Murat C."/>
            <person name="Sun H."/>
            <person name="Tunlid A."/>
            <person name="Henrissat B."/>
            <person name="Grigoriev I.V."/>
            <person name="Hibbett D.S."/>
            <person name="Martin F."/>
            <person name="Nordberg H.P."/>
            <person name="Cantor M.N."/>
            <person name="Hua S.X."/>
        </authorList>
    </citation>
    <scope>NUCLEOTIDE SEQUENCE [LARGE SCALE GENOMIC DNA]</scope>
    <source>
        <strain evidence="1 2">ATCC 200175</strain>
    </source>
</reference>
<organism evidence="1 2">
    <name type="scientific">Paxillus involutus ATCC 200175</name>
    <dbReference type="NCBI Taxonomy" id="664439"/>
    <lineage>
        <taxon>Eukaryota</taxon>
        <taxon>Fungi</taxon>
        <taxon>Dikarya</taxon>
        <taxon>Basidiomycota</taxon>
        <taxon>Agaricomycotina</taxon>
        <taxon>Agaricomycetes</taxon>
        <taxon>Agaricomycetidae</taxon>
        <taxon>Boletales</taxon>
        <taxon>Paxilineae</taxon>
        <taxon>Paxillaceae</taxon>
        <taxon>Paxillus</taxon>
    </lineage>
</organism>
<dbReference type="EMBL" id="KN819349">
    <property type="protein sequence ID" value="KIJ13735.1"/>
    <property type="molecule type" value="Genomic_DNA"/>
</dbReference>
<reference evidence="2" key="2">
    <citation type="submission" date="2015-01" db="EMBL/GenBank/DDBJ databases">
        <title>Evolutionary Origins and Diversification of the Mycorrhizal Mutualists.</title>
        <authorList>
            <consortium name="DOE Joint Genome Institute"/>
            <consortium name="Mycorrhizal Genomics Consortium"/>
            <person name="Kohler A."/>
            <person name="Kuo A."/>
            <person name="Nagy L.G."/>
            <person name="Floudas D."/>
            <person name="Copeland A."/>
            <person name="Barry K.W."/>
            <person name="Cichocki N."/>
            <person name="Veneault-Fourrey C."/>
            <person name="LaButti K."/>
            <person name="Lindquist E.A."/>
            <person name="Lipzen A."/>
            <person name="Lundell T."/>
            <person name="Morin E."/>
            <person name="Murat C."/>
            <person name="Riley R."/>
            <person name="Ohm R."/>
            <person name="Sun H."/>
            <person name="Tunlid A."/>
            <person name="Henrissat B."/>
            <person name="Grigoriev I.V."/>
            <person name="Hibbett D.S."/>
            <person name="Martin F."/>
        </authorList>
    </citation>
    <scope>NUCLEOTIDE SEQUENCE [LARGE SCALE GENOMIC DNA]</scope>
    <source>
        <strain evidence="2">ATCC 200175</strain>
    </source>
</reference>
<gene>
    <name evidence="1" type="ORF">PAXINDRAFT_170280</name>
</gene>
<accession>A0A0C9TDT8</accession>
<proteinExistence type="predicted"/>
<sequence>MANTFSSVNELDDTTIGFDLRLAPLRRLSLSLAGPVIRGVHAPWAFHEFFIHPRCPFQFAVPCCGSAYH</sequence>
<dbReference type="Proteomes" id="UP000053647">
    <property type="component" value="Unassembled WGS sequence"/>
</dbReference>
<name>A0A0C9TDT8_PAXIN</name>
<protein>
    <submittedName>
        <fullName evidence="1">Uncharacterized protein</fullName>
    </submittedName>
</protein>
<dbReference type="HOGENOM" id="CLU_2776655_0_0_1"/>
<keyword evidence="2" id="KW-1185">Reference proteome</keyword>
<evidence type="ECO:0000313" key="1">
    <source>
        <dbReference type="EMBL" id="KIJ13735.1"/>
    </source>
</evidence>